<dbReference type="Proteomes" id="UP000014254">
    <property type="component" value="Unassembled WGS sequence"/>
</dbReference>
<proteinExistence type="predicted"/>
<feature type="transmembrane region" description="Helical" evidence="1">
    <location>
        <begin position="184"/>
        <end position="200"/>
    </location>
</feature>
<dbReference type="AlphaFoldDB" id="S2JR87"/>
<keyword evidence="1" id="KW-0812">Transmembrane</keyword>
<sequence>MAALQEKYTVNPEFQVEFDRLQNESIDLVYFSDKVIYSIQHTIDQLQHLIVIFKLRSKATPIAENYKRNAPSTSTIQTLPSLAVKSSLIDDIAKIIDVYNQLYYAIDKINSTTIKNLHKLGTQNISDDSDMEWYREYLRRQKTDAYEFSEEVKALKSLSDVAIAEGKKQDELPKEREPSYEEKIGALFLISIIVVVYIWYTSRNASKGDA</sequence>
<evidence type="ECO:0000313" key="2">
    <source>
        <dbReference type="EMBL" id="EPB85123.1"/>
    </source>
</evidence>
<keyword evidence="1" id="KW-1133">Transmembrane helix</keyword>
<accession>S2JR87</accession>
<keyword evidence="3" id="KW-1185">Reference proteome</keyword>
<protein>
    <submittedName>
        <fullName evidence="2">Uncharacterized protein</fullName>
    </submittedName>
</protein>
<dbReference type="OMA" id="DAYEFSE"/>
<dbReference type="EMBL" id="KE124020">
    <property type="protein sequence ID" value="EPB85123.1"/>
    <property type="molecule type" value="Genomic_DNA"/>
</dbReference>
<gene>
    <name evidence="2" type="ORF">HMPREF1544_08095</name>
</gene>
<organism evidence="2 3">
    <name type="scientific">Mucor circinelloides f. circinelloides (strain 1006PhL)</name>
    <name type="common">Mucormycosis agent</name>
    <name type="synonym">Calyptromyces circinelloides</name>
    <dbReference type="NCBI Taxonomy" id="1220926"/>
    <lineage>
        <taxon>Eukaryota</taxon>
        <taxon>Fungi</taxon>
        <taxon>Fungi incertae sedis</taxon>
        <taxon>Mucoromycota</taxon>
        <taxon>Mucoromycotina</taxon>
        <taxon>Mucoromycetes</taxon>
        <taxon>Mucorales</taxon>
        <taxon>Mucorineae</taxon>
        <taxon>Mucoraceae</taxon>
        <taxon>Mucor</taxon>
    </lineage>
</organism>
<evidence type="ECO:0000256" key="1">
    <source>
        <dbReference type="SAM" id="Phobius"/>
    </source>
</evidence>
<reference evidence="3" key="1">
    <citation type="submission" date="2013-05" db="EMBL/GenBank/DDBJ databases">
        <title>The Genome sequence of Mucor circinelloides f. circinelloides 1006PhL.</title>
        <authorList>
            <consortium name="The Broad Institute Genomics Platform"/>
            <person name="Cuomo C."/>
            <person name="Earl A."/>
            <person name="Findley K."/>
            <person name="Lee S.C."/>
            <person name="Walker B."/>
            <person name="Young S."/>
            <person name="Zeng Q."/>
            <person name="Gargeya S."/>
            <person name="Fitzgerald M."/>
            <person name="Haas B."/>
            <person name="Abouelleil A."/>
            <person name="Allen A.W."/>
            <person name="Alvarado L."/>
            <person name="Arachchi H.M."/>
            <person name="Berlin A.M."/>
            <person name="Chapman S.B."/>
            <person name="Gainer-Dewar J."/>
            <person name="Goldberg J."/>
            <person name="Griggs A."/>
            <person name="Gujja S."/>
            <person name="Hansen M."/>
            <person name="Howarth C."/>
            <person name="Imamovic A."/>
            <person name="Ireland A."/>
            <person name="Larimer J."/>
            <person name="McCowan C."/>
            <person name="Murphy C."/>
            <person name="Pearson M."/>
            <person name="Poon T.W."/>
            <person name="Priest M."/>
            <person name="Roberts A."/>
            <person name="Saif S."/>
            <person name="Shea T."/>
            <person name="Sisk P."/>
            <person name="Sykes S."/>
            <person name="Wortman J."/>
            <person name="Nusbaum C."/>
            <person name="Birren B."/>
        </authorList>
    </citation>
    <scope>NUCLEOTIDE SEQUENCE [LARGE SCALE GENOMIC DNA]</scope>
    <source>
        <strain evidence="3">1006PhL</strain>
    </source>
</reference>
<dbReference type="InParanoid" id="S2JR87"/>
<dbReference type="VEuPathDB" id="FungiDB:HMPREF1544_08095"/>
<evidence type="ECO:0000313" key="3">
    <source>
        <dbReference type="Proteomes" id="UP000014254"/>
    </source>
</evidence>
<name>S2JR87_MUCC1</name>
<keyword evidence="1" id="KW-0472">Membrane</keyword>
<dbReference type="OrthoDB" id="2214963at2759"/>